<dbReference type="EMBL" id="BDGG01000001">
    <property type="protein sequence ID" value="GAU87452.1"/>
    <property type="molecule type" value="Genomic_DNA"/>
</dbReference>
<dbReference type="AlphaFoldDB" id="A0A1D1UIL2"/>
<feature type="transmembrane region" description="Helical" evidence="1">
    <location>
        <begin position="28"/>
        <end position="49"/>
    </location>
</feature>
<organism evidence="2 3">
    <name type="scientific">Ramazzottius varieornatus</name>
    <name type="common">Water bear</name>
    <name type="synonym">Tardigrade</name>
    <dbReference type="NCBI Taxonomy" id="947166"/>
    <lineage>
        <taxon>Eukaryota</taxon>
        <taxon>Metazoa</taxon>
        <taxon>Ecdysozoa</taxon>
        <taxon>Tardigrada</taxon>
        <taxon>Eutardigrada</taxon>
        <taxon>Parachela</taxon>
        <taxon>Hypsibioidea</taxon>
        <taxon>Ramazzottiidae</taxon>
        <taxon>Ramazzottius</taxon>
    </lineage>
</organism>
<evidence type="ECO:0000256" key="1">
    <source>
        <dbReference type="SAM" id="Phobius"/>
    </source>
</evidence>
<dbReference type="OrthoDB" id="10614177at2759"/>
<feature type="transmembrane region" description="Helical" evidence="1">
    <location>
        <begin position="139"/>
        <end position="165"/>
    </location>
</feature>
<evidence type="ECO:0000313" key="3">
    <source>
        <dbReference type="Proteomes" id="UP000186922"/>
    </source>
</evidence>
<keyword evidence="1" id="KW-1133">Transmembrane helix</keyword>
<sequence>MPSTSRKLNQFGNEAHAVAAYISLRRSLLAVGGIQVAVGIVLLIAGIILGFGIAGFVTLSVLVILGILGLVAGFISQPIDAPFVVARRVRRIKMIAGGYMFLLATVFLVAAVTLGWEFWQMALVSRARMEDGGVILHYPFANAILVVACAVTMLITIVPLCAFGMDFGEMSKPKIPMEQ</sequence>
<evidence type="ECO:0000313" key="2">
    <source>
        <dbReference type="EMBL" id="GAU87452.1"/>
    </source>
</evidence>
<comment type="caution">
    <text evidence="2">The sequence shown here is derived from an EMBL/GenBank/DDBJ whole genome shotgun (WGS) entry which is preliminary data.</text>
</comment>
<feature type="transmembrane region" description="Helical" evidence="1">
    <location>
        <begin position="55"/>
        <end position="75"/>
    </location>
</feature>
<reference evidence="2 3" key="1">
    <citation type="journal article" date="2016" name="Nat. Commun.">
        <title>Extremotolerant tardigrade genome and improved radiotolerance of human cultured cells by tardigrade-unique protein.</title>
        <authorList>
            <person name="Hashimoto T."/>
            <person name="Horikawa D.D."/>
            <person name="Saito Y."/>
            <person name="Kuwahara H."/>
            <person name="Kozuka-Hata H."/>
            <person name="Shin-I T."/>
            <person name="Minakuchi Y."/>
            <person name="Ohishi K."/>
            <person name="Motoyama A."/>
            <person name="Aizu T."/>
            <person name="Enomoto A."/>
            <person name="Kondo K."/>
            <person name="Tanaka S."/>
            <person name="Hara Y."/>
            <person name="Koshikawa S."/>
            <person name="Sagara H."/>
            <person name="Miura T."/>
            <person name="Yokobori S."/>
            <person name="Miyagawa K."/>
            <person name="Suzuki Y."/>
            <person name="Kubo T."/>
            <person name="Oyama M."/>
            <person name="Kohara Y."/>
            <person name="Fujiyama A."/>
            <person name="Arakawa K."/>
            <person name="Katayama T."/>
            <person name="Toyoda A."/>
            <person name="Kunieda T."/>
        </authorList>
    </citation>
    <scope>NUCLEOTIDE SEQUENCE [LARGE SCALE GENOMIC DNA]</scope>
    <source>
        <strain evidence="2 3">YOKOZUNA-1</strain>
    </source>
</reference>
<accession>A0A1D1UIL2</accession>
<evidence type="ECO:0008006" key="4">
    <source>
        <dbReference type="Google" id="ProtNLM"/>
    </source>
</evidence>
<keyword evidence="1" id="KW-0472">Membrane</keyword>
<feature type="transmembrane region" description="Helical" evidence="1">
    <location>
        <begin position="96"/>
        <end position="119"/>
    </location>
</feature>
<name>A0A1D1UIL2_RAMVA</name>
<proteinExistence type="predicted"/>
<dbReference type="Proteomes" id="UP000186922">
    <property type="component" value="Unassembled WGS sequence"/>
</dbReference>
<keyword evidence="1" id="KW-0812">Transmembrane</keyword>
<protein>
    <recommendedName>
        <fullName evidence="4">Transmembrane protein</fullName>
    </recommendedName>
</protein>
<gene>
    <name evidence="2" type="primary">RvY_00288-1</name>
    <name evidence="2" type="synonym">RvY_00288.1</name>
    <name evidence="2" type="ORF">RvY_00288</name>
</gene>
<keyword evidence="3" id="KW-1185">Reference proteome</keyword>